<dbReference type="Proteomes" id="UP000036987">
    <property type="component" value="Unassembled WGS sequence"/>
</dbReference>
<reference evidence="2" key="1">
    <citation type="journal article" date="2016" name="Nature">
        <title>The genome of the seagrass Zostera marina reveals angiosperm adaptation to the sea.</title>
        <authorList>
            <person name="Olsen J.L."/>
            <person name="Rouze P."/>
            <person name="Verhelst B."/>
            <person name="Lin Y.-C."/>
            <person name="Bayer T."/>
            <person name="Collen J."/>
            <person name="Dattolo E."/>
            <person name="De Paoli E."/>
            <person name="Dittami S."/>
            <person name="Maumus F."/>
            <person name="Michel G."/>
            <person name="Kersting A."/>
            <person name="Lauritano C."/>
            <person name="Lohaus R."/>
            <person name="Toepel M."/>
            <person name="Tonon T."/>
            <person name="Vanneste K."/>
            <person name="Amirebrahimi M."/>
            <person name="Brakel J."/>
            <person name="Bostroem C."/>
            <person name="Chovatia M."/>
            <person name="Grimwood J."/>
            <person name="Jenkins J.W."/>
            <person name="Jueterbock A."/>
            <person name="Mraz A."/>
            <person name="Stam W.T."/>
            <person name="Tice H."/>
            <person name="Bornberg-Bauer E."/>
            <person name="Green P.J."/>
            <person name="Pearson G.A."/>
            <person name="Procaccini G."/>
            <person name="Duarte C.M."/>
            <person name="Schmutz J."/>
            <person name="Reusch T.B.H."/>
            <person name="Van de Peer Y."/>
        </authorList>
    </citation>
    <scope>NUCLEOTIDE SEQUENCE [LARGE SCALE GENOMIC DNA]</scope>
    <source>
        <strain evidence="2">cv. Finnish</strain>
    </source>
</reference>
<protein>
    <recommendedName>
        <fullName evidence="3">FAR1 domain-containing protein</fullName>
    </recommendedName>
</protein>
<evidence type="ECO:0000313" key="2">
    <source>
        <dbReference type="Proteomes" id="UP000036987"/>
    </source>
</evidence>
<evidence type="ECO:0008006" key="3">
    <source>
        <dbReference type="Google" id="ProtNLM"/>
    </source>
</evidence>
<name>A0A0K9P0N1_ZOSMR</name>
<dbReference type="EMBL" id="LFYR01001430">
    <property type="protein sequence ID" value="KMZ61792.1"/>
    <property type="molecule type" value="Genomic_DNA"/>
</dbReference>
<accession>A0A0K9P0N1</accession>
<dbReference type="OrthoDB" id="691593at2759"/>
<gene>
    <name evidence="1" type="ORF">ZOSMA_4G00810</name>
</gene>
<evidence type="ECO:0000313" key="1">
    <source>
        <dbReference type="EMBL" id="KMZ61792.1"/>
    </source>
</evidence>
<organism evidence="1 2">
    <name type="scientific">Zostera marina</name>
    <name type="common">Eelgrass</name>
    <dbReference type="NCBI Taxonomy" id="29655"/>
    <lineage>
        <taxon>Eukaryota</taxon>
        <taxon>Viridiplantae</taxon>
        <taxon>Streptophyta</taxon>
        <taxon>Embryophyta</taxon>
        <taxon>Tracheophyta</taxon>
        <taxon>Spermatophyta</taxon>
        <taxon>Magnoliopsida</taxon>
        <taxon>Liliopsida</taxon>
        <taxon>Zosteraceae</taxon>
        <taxon>Zostera</taxon>
    </lineage>
</organism>
<sequence>MIQTKRIFTSIFEIGKIFGTIDEAESEYYEQVGNLGFSVRKSTSRKIANEVVYKKYVCSKEGTSIIHREETLTDNGK</sequence>
<comment type="caution">
    <text evidence="1">The sequence shown here is derived from an EMBL/GenBank/DDBJ whole genome shotgun (WGS) entry which is preliminary data.</text>
</comment>
<keyword evidence="2" id="KW-1185">Reference proteome</keyword>
<dbReference type="AlphaFoldDB" id="A0A0K9P0N1"/>
<proteinExistence type="predicted"/>